<dbReference type="RefSeq" id="XP_039118865.1">
    <property type="nucleotide sequence ID" value="XM_039262931.1"/>
</dbReference>
<evidence type="ECO:0000313" key="2">
    <source>
        <dbReference type="RefSeq" id="XP_039118865.1"/>
    </source>
</evidence>
<sequence>MAMTEFAMDQAKTRESIFQATKTSQLHPVQMLSWETQEQWLKHLQGLSTENSDENVHMEKSERVCHMTEIEDLQAPQSFPVAPLCIKDPREYFDSQQANALRVRLDHGIGMVMVIGMG</sequence>
<reference evidence="2" key="1">
    <citation type="submission" date="2025-08" db="UniProtKB">
        <authorList>
            <consortium name="RefSeq"/>
        </authorList>
    </citation>
    <scope>IDENTIFICATION</scope>
</reference>
<gene>
    <name evidence="2" type="primary">LOC120255005</name>
</gene>
<dbReference type="GeneID" id="120255005"/>
<protein>
    <submittedName>
        <fullName evidence="2">Uncharacterized protein LOC120255005 isoform X2</fullName>
    </submittedName>
</protein>
<keyword evidence="1" id="KW-1185">Reference proteome</keyword>
<evidence type="ECO:0000313" key="1">
    <source>
        <dbReference type="Proteomes" id="UP001515500"/>
    </source>
</evidence>
<dbReference type="AlphaFoldDB" id="A0AB40AV52"/>
<accession>A0AB40AV52</accession>
<organism evidence="1 2">
    <name type="scientific">Dioscorea cayennensis subsp. rotundata</name>
    <name type="common">White Guinea yam</name>
    <name type="synonym">Dioscorea rotundata</name>
    <dbReference type="NCBI Taxonomy" id="55577"/>
    <lineage>
        <taxon>Eukaryota</taxon>
        <taxon>Viridiplantae</taxon>
        <taxon>Streptophyta</taxon>
        <taxon>Embryophyta</taxon>
        <taxon>Tracheophyta</taxon>
        <taxon>Spermatophyta</taxon>
        <taxon>Magnoliopsida</taxon>
        <taxon>Liliopsida</taxon>
        <taxon>Dioscoreales</taxon>
        <taxon>Dioscoreaceae</taxon>
        <taxon>Dioscorea</taxon>
    </lineage>
</organism>
<name>A0AB40AV52_DIOCR</name>
<dbReference type="Proteomes" id="UP001515500">
    <property type="component" value="Unplaced"/>
</dbReference>
<proteinExistence type="predicted"/>